<keyword evidence="4" id="KW-0547">Nucleotide-binding</keyword>
<dbReference type="RefSeq" id="WP_103464287.1">
    <property type="nucleotide sequence ID" value="NZ_PPXC01000002.1"/>
</dbReference>
<keyword evidence="5" id="KW-0067">ATP-binding</keyword>
<evidence type="ECO:0000256" key="1">
    <source>
        <dbReference type="ARBA" id="ARBA00001823"/>
    </source>
</evidence>
<organism evidence="7 8">
    <name type="scientific">Arthrobacter glacialis</name>
    <dbReference type="NCBI Taxonomy" id="1664"/>
    <lineage>
        <taxon>Bacteria</taxon>
        <taxon>Bacillati</taxon>
        <taxon>Actinomycetota</taxon>
        <taxon>Actinomycetes</taxon>
        <taxon>Micrococcales</taxon>
        <taxon>Micrococcaceae</taxon>
        <taxon>Arthrobacter</taxon>
    </lineage>
</organism>
<dbReference type="GO" id="GO:0005737">
    <property type="term" value="C:cytoplasm"/>
    <property type="evidence" value="ECO:0007669"/>
    <property type="project" value="TreeGrafter"/>
</dbReference>
<dbReference type="EC" id="2.7.1.25" evidence="2"/>
<protein>
    <recommendedName>
        <fullName evidence="2">adenylyl-sulfate kinase</fullName>
        <ecNumber evidence="2">2.7.1.25</ecNumber>
    </recommendedName>
</protein>
<keyword evidence="8" id="KW-1185">Reference proteome</keyword>
<dbReference type="Gene3D" id="3.40.50.300">
    <property type="entry name" value="P-loop containing nucleotide triphosphate hydrolases"/>
    <property type="match status" value="1"/>
</dbReference>
<reference evidence="7 8" key="1">
    <citation type="submission" date="2018-01" db="EMBL/GenBank/DDBJ databases">
        <title>Arthrobacter sp. nov., from glaciers in China.</title>
        <authorList>
            <person name="Liu Q."/>
            <person name="Xin Y.-H."/>
        </authorList>
    </citation>
    <scope>NUCLEOTIDE SEQUENCE [LARGE SCALE GENOMIC DNA]</scope>
    <source>
        <strain evidence="7 8">HLT2-12-2</strain>
    </source>
</reference>
<dbReference type="Pfam" id="PF01583">
    <property type="entry name" value="APS_kinase"/>
    <property type="match status" value="1"/>
</dbReference>
<dbReference type="GO" id="GO:0010134">
    <property type="term" value="P:sulfate assimilation via adenylyl sulfate reduction"/>
    <property type="evidence" value="ECO:0007669"/>
    <property type="project" value="TreeGrafter"/>
</dbReference>
<evidence type="ECO:0000313" key="8">
    <source>
        <dbReference type="Proteomes" id="UP000237061"/>
    </source>
</evidence>
<dbReference type="AlphaFoldDB" id="A0A2S4A153"/>
<evidence type="ECO:0000256" key="4">
    <source>
        <dbReference type="ARBA" id="ARBA00022741"/>
    </source>
</evidence>
<comment type="catalytic activity">
    <reaction evidence="1">
        <text>adenosine 5'-phosphosulfate + ATP = 3'-phosphoadenylyl sulfate + ADP + H(+)</text>
        <dbReference type="Rhea" id="RHEA:24152"/>
        <dbReference type="ChEBI" id="CHEBI:15378"/>
        <dbReference type="ChEBI" id="CHEBI:30616"/>
        <dbReference type="ChEBI" id="CHEBI:58243"/>
        <dbReference type="ChEBI" id="CHEBI:58339"/>
        <dbReference type="ChEBI" id="CHEBI:456216"/>
        <dbReference type="EC" id="2.7.1.25"/>
    </reaction>
</comment>
<dbReference type="PANTHER" id="PTHR42700:SF1">
    <property type="entry name" value="SULFATE ADENYLYLTRANSFERASE"/>
    <property type="match status" value="1"/>
</dbReference>
<accession>A0A2S4A153</accession>
<proteinExistence type="predicted"/>
<keyword evidence="7" id="KW-0418">Kinase</keyword>
<evidence type="ECO:0000256" key="5">
    <source>
        <dbReference type="ARBA" id="ARBA00022840"/>
    </source>
</evidence>
<dbReference type="InterPro" id="IPR027417">
    <property type="entry name" value="P-loop_NTPase"/>
</dbReference>
<comment type="caution">
    <text evidence="7">The sequence shown here is derived from an EMBL/GenBank/DDBJ whole genome shotgun (WGS) entry which is preliminary data.</text>
</comment>
<dbReference type="NCBIfam" id="TIGR00455">
    <property type="entry name" value="apsK"/>
    <property type="match status" value="1"/>
</dbReference>
<name>A0A2S4A153_ARTGL</name>
<dbReference type="Proteomes" id="UP000237061">
    <property type="component" value="Unassembled WGS sequence"/>
</dbReference>
<evidence type="ECO:0000259" key="6">
    <source>
        <dbReference type="Pfam" id="PF01583"/>
    </source>
</evidence>
<gene>
    <name evidence="7" type="primary">cysC</name>
    <name evidence="7" type="ORF">CVS27_03160</name>
</gene>
<dbReference type="CDD" id="cd02027">
    <property type="entry name" value="APSK"/>
    <property type="match status" value="1"/>
</dbReference>
<dbReference type="InterPro" id="IPR050512">
    <property type="entry name" value="Sulf_AdTrans/APS_kinase"/>
</dbReference>
<evidence type="ECO:0000256" key="2">
    <source>
        <dbReference type="ARBA" id="ARBA00012121"/>
    </source>
</evidence>
<evidence type="ECO:0000313" key="7">
    <source>
        <dbReference type="EMBL" id="POH75019.1"/>
    </source>
</evidence>
<dbReference type="EMBL" id="PPXC01000002">
    <property type="protein sequence ID" value="POH75019.1"/>
    <property type="molecule type" value="Genomic_DNA"/>
</dbReference>
<dbReference type="InterPro" id="IPR059117">
    <property type="entry name" value="APS_kinase_dom"/>
</dbReference>
<evidence type="ECO:0000256" key="3">
    <source>
        <dbReference type="ARBA" id="ARBA00022679"/>
    </source>
</evidence>
<dbReference type="GO" id="GO:0005524">
    <property type="term" value="F:ATP binding"/>
    <property type="evidence" value="ECO:0007669"/>
    <property type="project" value="InterPro"/>
</dbReference>
<dbReference type="SUPFAM" id="SSF52540">
    <property type="entry name" value="P-loop containing nucleoside triphosphate hydrolases"/>
    <property type="match status" value="1"/>
</dbReference>
<dbReference type="PANTHER" id="PTHR42700">
    <property type="entry name" value="SULFATE ADENYLYLTRANSFERASE"/>
    <property type="match status" value="1"/>
</dbReference>
<dbReference type="GO" id="GO:0019379">
    <property type="term" value="P:sulfate assimilation, phosphoadenylyl sulfate reduction by phosphoadenylyl-sulfate reductase (thioredoxin)"/>
    <property type="evidence" value="ECO:0007669"/>
    <property type="project" value="TreeGrafter"/>
</dbReference>
<dbReference type="GO" id="GO:0004781">
    <property type="term" value="F:sulfate adenylyltransferase (ATP) activity"/>
    <property type="evidence" value="ECO:0007669"/>
    <property type="project" value="TreeGrafter"/>
</dbReference>
<dbReference type="NCBIfam" id="NF003013">
    <property type="entry name" value="PRK03846.1"/>
    <property type="match status" value="1"/>
</dbReference>
<keyword evidence="3" id="KW-0808">Transferase</keyword>
<dbReference type="InterPro" id="IPR002891">
    <property type="entry name" value="APS"/>
</dbReference>
<feature type="domain" description="APS kinase" evidence="6">
    <location>
        <begin position="245"/>
        <end position="396"/>
    </location>
</feature>
<dbReference type="GO" id="GO:0004020">
    <property type="term" value="F:adenylylsulfate kinase activity"/>
    <property type="evidence" value="ECO:0007669"/>
    <property type="project" value="InterPro"/>
</dbReference>
<sequence>MNSYRTTPLAPPCIALSGARLDELELLAGGLYTPATGYCLPGAMPESWPGSFTLEVSAADGDLAMLCRSALLTDPDGTPLVRMDVTGLGQGNPGRSFLAGTLTTIRAAEHPPAREFRICSPLPRDERRRTVVTAVFATPPLPSQIVESVDAARAMNAVLWMIAVCGPQCHGSYSVLPVLAELRAVQHLFEDSRVGLVVLPTFGGTSADAEQFRHVVKNLGGDAILDFTTPAPHSVQPALESTKGGTVIFMTGFSGSGKSTLARALTERLQEDTTTPITLLDGDDTRRILSPGLGFSKEDREANIRRLGWVAAQISRVGGTVVCAPIAPFESTRQEVREMAQAVGKFVLVHVCTPLEVCEARDRKGLYAKARNGELTGFTGIDSPYEVPADADFSIDTSFMGIGEAVEKLAENLHTAKPQALEFSG</sequence>